<dbReference type="Gene3D" id="1.10.10.10">
    <property type="entry name" value="Winged helix-like DNA-binding domain superfamily/Winged helix DNA-binding domain"/>
    <property type="match status" value="1"/>
</dbReference>
<dbReference type="SUPFAM" id="SSF52172">
    <property type="entry name" value="CheY-like"/>
    <property type="match status" value="1"/>
</dbReference>
<dbReference type="GO" id="GO:0003677">
    <property type="term" value="F:DNA binding"/>
    <property type="evidence" value="ECO:0007669"/>
    <property type="project" value="UniProtKB-KW"/>
</dbReference>
<protein>
    <recommendedName>
        <fullName evidence="9">Transcriptional regulatory protein</fullName>
    </recommendedName>
</protein>
<dbReference type="Proteomes" id="UP000324209">
    <property type="component" value="Chromosome"/>
</dbReference>
<dbReference type="PROSITE" id="PS50110">
    <property type="entry name" value="RESPONSE_REGULATORY"/>
    <property type="match status" value="1"/>
</dbReference>
<dbReference type="KEGG" id="ock:EXM22_12375"/>
<dbReference type="PANTHER" id="PTHR45526">
    <property type="entry name" value="TRANSCRIPTIONAL REGULATORY PROTEIN DPIA"/>
    <property type="match status" value="1"/>
</dbReference>
<dbReference type="GO" id="GO:0003700">
    <property type="term" value="F:DNA-binding transcription factor activity"/>
    <property type="evidence" value="ECO:0007669"/>
    <property type="project" value="InterPro"/>
</dbReference>
<organism evidence="12 13">
    <name type="scientific">Oceanispirochaeta crateris</name>
    <dbReference type="NCBI Taxonomy" id="2518645"/>
    <lineage>
        <taxon>Bacteria</taxon>
        <taxon>Pseudomonadati</taxon>
        <taxon>Spirochaetota</taxon>
        <taxon>Spirochaetia</taxon>
        <taxon>Spirochaetales</taxon>
        <taxon>Spirochaetaceae</taxon>
        <taxon>Oceanispirochaeta</taxon>
    </lineage>
</organism>
<dbReference type="PIRSF" id="PIRSF006171">
    <property type="entry name" value="RR_citrat_malat"/>
    <property type="match status" value="1"/>
</dbReference>
<dbReference type="EMBL" id="CP036150">
    <property type="protein sequence ID" value="QEN08744.1"/>
    <property type="molecule type" value="Genomic_DNA"/>
</dbReference>
<accession>A0A5C1QQ55</accession>
<dbReference type="Gene3D" id="3.40.50.2300">
    <property type="match status" value="1"/>
</dbReference>
<evidence type="ECO:0000256" key="3">
    <source>
        <dbReference type="ARBA" id="ARBA00022553"/>
    </source>
</evidence>
<dbReference type="OrthoDB" id="341603at2"/>
<keyword evidence="8 9" id="KW-0804">Transcription</keyword>
<reference evidence="12 13" key="1">
    <citation type="submission" date="2019-02" db="EMBL/GenBank/DDBJ databases">
        <title>Complete Genome Sequence and Methylome Analysis of free living Spirochaetas.</title>
        <authorList>
            <person name="Fomenkov A."/>
            <person name="Dubinina G."/>
            <person name="Leshcheva N."/>
            <person name="Mikheeva N."/>
            <person name="Grabovich M."/>
            <person name="Vincze T."/>
            <person name="Roberts R.J."/>
        </authorList>
    </citation>
    <scope>NUCLEOTIDE SEQUENCE [LARGE SCALE GENOMIC DNA]</scope>
    <source>
        <strain evidence="12 13">K2</strain>
    </source>
</reference>
<dbReference type="SUPFAM" id="SSF46785">
    <property type="entry name" value="Winged helix' DNA-binding domain"/>
    <property type="match status" value="1"/>
</dbReference>
<feature type="modified residue" description="4-aspartylphosphate" evidence="10">
    <location>
        <position position="53"/>
    </location>
</feature>
<evidence type="ECO:0000313" key="13">
    <source>
        <dbReference type="Proteomes" id="UP000324209"/>
    </source>
</evidence>
<dbReference type="InterPro" id="IPR051271">
    <property type="entry name" value="2C-system_Tx_regulators"/>
</dbReference>
<keyword evidence="3 10" id="KW-0597">Phosphoprotein</keyword>
<dbReference type="PANTHER" id="PTHR45526:SF1">
    <property type="entry name" value="TRANSCRIPTIONAL REGULATORY PROTEIN DCUR-RELATED"/>
    <property type="match status" value="1"/>
</dbReference>
<evidence type="ECO:0000313" key="12">
    <source>
        <dbReference type="EMBL" id="QEN08744.1"/>
    </source>
</evidence>
<dbReference type="AlphaFoldDB" id="A0A5C1QQ55"/>
<dbReference type="InterPro" id="IPR001789">
    <property type="entry name" value="Sig_transdc_resp-reg_receiver"/>
</dbReference>
<dbReference type="InterPro" id="IPR036388">
    <property type="entry name" value="WH-like_DNA-bd_sf"/>
</dbReference>
<evidence type="ECO:0000256" key="2">
    <source>
        <dbReference type="ARBA" id="ARBA00022490"/>
    </source>
</evidence>
<evidence type="ECO:0000256" key="10">
    <source>
        <dbReference type="PROSITE-ProRule" id="PRU00169"/>
    </source>
</evidence>
<gene>
    <name evidence="12" type="ORF">EXM22_12375</name>
</gene>
<keyword evidence="13" id="KW-1185">Reference proteome</keyword>
<dbReference type="InterPro" id="IPR024187">
    <property type="entry name" value="Sig_transdc_resp-reg_cit/mal"/>
</dbReference>
<dbReference type="Pfam" id="PF00072">
    <property type="entry name" value="Response_reg"/>
    <property type="match status" value="1"/>
</dbReference>
<keyword evidence="2 9" id="KW-0963">Cytoplasm</keyword>
<evidence type="ECO:0000256" key="4">
    <source>
        <dbReference type="ARBA" id="ARBA00023012"/>
    </source>
</evidence>
<comment type="subcellular location">
    <subcellularLocation>
        <location evidence="1 9">Cytoplasm</location>
    </subcellularLocation>
</comment>
<dbReference type="InterPro" id="IPR011006">
    <property type="entry name" value="CheY-like_superfamily"/>
</dbReference>
<dbReference type="InterPro" id="IPR036390">
    <property type="entry name" value="WH_DNA-bd_sf"/>
</dbReference>
<keyword evidence="4 9" id="KW-0902">Two-component regulatory system</keyword>
<dbReference type="Pfam" id="PF20714">
    <property type="entry name" value="HTH_64"/>
    <property type="match status" value="1"/>
</dbReference>
<feature type="domain" description="Response regulatory" evidence="11">
    <location>
        <begin position="2"/>
        <end position="118"/>
    </location>
</feature>
<evidence type="ECO:0000256" key="9">
    <source>
        <dbReference type="PIRNR" id="PIRNR006171"/>
    </source>
</evidence>
<evidence type="ECO:0000256" key="5">
    <source>
        <dbReference type="ARBA" id="ARBA00023015"/>
    </source>
</evidence>
<keyword evidence="5 9" id="KW-0805">Transcription regulation</keyword>
<dbReference type="GO" id="GO:0000156">
    <property type="term" value="F:phosphorelay response regulator activity"/>
    <property type="evidence" value="ECO:0007669"/>
    <property type="project" value="TreeGrafter"/>
</dbReference>
<evidence type="ECO:0000256" key="6">
    <source>
        <dbReference type="ARBA" id="ARBA00023125"/>
    </source>
</evidence>
<evidence type="ECO:0000256" key="8">
    <source>
        <dbReference type="ARBA" id="ARBA00023163"/>
    </source>
</evidence>
<evidence type="ECO:0000256" key="1">
    <source>
        <dbReference type="ARBA" id="ARBA00004496"/>
    </source>
</evidence>
<dbReference type="GO" id="GO:0005737">
    <property type="term" value="C:cytoplasm"/>
    <property type="evidence" value="ECO:0007669"/>
    <property type="project" value="UniProtKB-SubCell"/>
</dbReference>
<dbReference type="InterPro" id="IPR048714">
    <property type="entry name" value="DpiA-like_HTH"/>
</dbReference>
<keyword evidence="7 9" id="KW-0010">Activator</keyword>
<keyword evidence="6 9" id="KW-0238">DNA-binding</keyword>
<evidence type="ECO:0000256" key="7">
    <source>
        <dbReference type="ARBA" id="ARBA00023159"/>
    </source>
</evidence>
<proteinExistence type="predicted"/>
<dbReference type="SMART" id="SM00448">
    <property type="entry name" value="REC"/>
    <property type="match status" value="1"/>
</dbReference>
<evidence type="ECO:0000259" key="11">
    <source>
        <dbReference type="PROSITE" id="PS50110"/>
    </source>
</evidence>
<dbReference type="RefSeq" id="WP_149486825.1">
    <property type="nucleotide sequence ID" value="NZ_CP036150.1"/>
</dbReference>
<sequence length="227" mass="26348">MNILIVEDDPMVGQINQKFASKQSFVKDIVIASSLAEAKDLLSRREFDLLLLDVYFPTGRGPDLLQWIRSRKISLDVIFITADNSPGTVERALHLGALDYLVKPFTLERFTDALEDAHRRIMGIQNVRDFDQDSLDHMFHKTGEKPVHQSHDLDKGMSYKTYKTVHDEVMKTKEPFTAEQMGERLGIARVTIRRYLDFMEKQELLTVELQYGKVGRPQHYYHLKDHL</sequence>
<name>A0A5C1QQ55_9SPIO</name>